<dbReference type="EMBL" id="KP752090">
    <property type="protein sequence ID" value="AKS48117.1"/>
    <property type="molecule type" value="Genomic_DNA"/>
</dbReference>
<dbReference type="InterPro" id="IPR006892">
    <property type="entry name" value="Gemini_AC4_5_cons_dom_1"/>
</dbReference>
<name>A0A0K0YAY0_9GEMI</name>
<evidence type="ECO:0000259" key="1">
    <source>
        <dbReference type="Pfam" id="PF04807"/>
    </source>
</evidence>
<reference evidence="2" key="1">
    <citation type="journal article" date="2015" name="Plant Dis.">
        <title>Dwarf Mosaic Disease of French Bean in India Caused by Rhynchosia yellow mosaic virus in Association With a Betasatellite.</title>
        <authorList>
            <person name="Bhatt B.S."/>
            <person name="Rathmore S."/>
            <person name="Singh A.K."/>
        </authorList>
    </citation>
    <scope>NUCLEOTIDE SEQUENCE</scope>
</reference>
<organism evidence="2">
    <name type="scientific">Rhynchosia yellow mosaic virus</name>
    <dbReference type="NCBI Taxonomy" id="529680"/>
    <lineage>
        <taxon>Viruses</taxon>
        <taxon>Monodnaviria</taxon>
        <taxon>Shotokuvirae</taxon>
        <taxon>Cressdnaviricota</taxon>
        <taxon>Repensiviricetes</taxon>
        <taxon>Geplafuvirales</taxon>
        <taxon>Geminiviridae</taxon>
        <taxon>Begomovirus</taxon>
        <taxon>Begomovirus rhynchosiaflavi</taxon>
    </lineage>
</organism>
<proteinExistence type="predicted"/>
<gene>
    <name evidence="2" type="primary">AC5</name>
</gene>
<protein>
    <submittedName>
        <fullName evidence="2">AC5</fullName>
    </submittedName>
</protein>
<sequence length="129" mass="14525">MVLILGCFLMVIHYVVVNTKKSINYSLFLARILTTGNSMMKLAQNLIPITQIVLHGSCTRLVIIHIKNLSKVHRRSKRAPVSNEFKHHTIGVILSLDVFIHPNFTCNVHRLNTKTFADTMSNAIATCNV</sequence>
<dbReference type="Pfam" id="PF04807">
    <property type="entry name" value="Gemini_AC4_5"/>
    <property type="match status" value="1"/>
</dbReference>
<evidence type="ECO:0000313" key="2">
    <source>
        <dbReference type="EMBL" id="AKS48117.1"/>
    </source>
</evidence>
<accession>A0A0K0YAY0</accession>
<feature type="domain" description="Geminivirus AC4/5 conserved" evidence="1">
    <location>
        <begin position="51"/>
        <end position="83"/>
    </location>
</feature>